<dbReference type="Pfam" id="PF12389">
    <property type="entry name" value="Peptidase_M73"/>
    <property type="match status" value="1"/>
</dbReference>
<dbReference type="InterPro" id="IPR006311">
    <property type="entry name" value="TAT_signal"/>
</dbReference>
<dbReference type="InterPro" id="IPR022121">
    <property type="entry name" value="Peptidase_M73_camelysin"/>
</dbReference>
<dbReference type="EMBL" id="FOZK01000001">
    <property type="protein sequence ID" value="SFR93119.1"/>
    <property type="molecule type" value="Genomic_DNA"/>
</dbReference>
<gene>
    <name evidence="1" type="ORF">SAMN05216559_1224</name>
</gene>
<dbReference type="InterPro" id="IPR023833">
    <property type="entry name" value="Signal_pept_SipW-depend-type"/>
</dbReference>
<dbReference type="STRING" id="767519.SAMN05216559_1224"/>
<keyword evidence="2" id="KW-1185">Reference proteome</keyword>
<reference evidence="1 2" key="1">
    <citation type="submission" date="2016-10" db="EMBL/GenBank/DDBJ databases">
        <authorList>
            <person name="de Groot N.N."/>
        </authorList>
    </citation>
    <scope>NUCLEOTIDE SEQUENCE [LARGE SCALE GENOMIC DNA]</scope>
    <source>
        <strain evidence="1 2">CGMCC 1.10457</strain>
    </source>
</reference>
<dbReference type="AlphaFoldDB" id="A0A1I6KPD8"/>
<evidence type="ECO:0000313" key="1">
    <source>
        <dbReference type="EMBL" id="SFR93119.1"/>
    </source>
</evidence>
<protein>
    <submittedName>
        <fullName evidence="1">SipW-cognate class signal peptide</fullName>
    </submittedName>
</protein>
<dbReference type="NCBIfam" id="TIGR04088">
    <property type="entry name" value="cognate_SipW"/>
    <property type="match status" value="1"/>
</dbReference>
<organism evidence="1 2">
    <name type="scientific">Halomicrobium zhouii</name>
    <dbReference type="NCBI Taxonomy" id="767519"/>
    <lineage>
        <taxon>Archaea</taxon>
        <taxon>Methanobacteriati</taxon>
        <taxon>Methanobacteriota</taxon>
        <taxon>Stenosarchaea group</taxon>
        <taxon>Halobacteria</taxon>
        <taxon>Halobacteriales</taxon>
        <taxon>Haloarculaceae</taxon>
        <taxon>Halomicrobium</taxon>
    </lineage>
</organism>
<accession>A0A1I6KPD8</accession>
<name>A0A1I6KPD8_9EURY</name>
<dbReference type="Proteomes" id="UP000199062">
    <property type="component" value="Unassembled WGS sequence"/>
</dbReference>
<dbReference type="OrthoDB" id="239585at2157"/>
<evidence type="ECO:0000313" key="2">
    <source>
        <dbReference type="Proteomes" id="UP000199062"/>
    </source>
</evidence>
<dbReference type="RefSeq" id="WP_089814851.1">
    <property type="nucleotide sequence ID" value="NZ_FOZK01000001.1"/>
</dbReference>
<dbReference type="PROSITE" id="PS51318">
    <property type="entry name" value="TAT"/>
    <property type="match status" value="1"/>
</dbReference>
<sequence length="206" mass="22170">MSERQFRLTRRRLFGGIVSVAAASAASGAGTMAYFTDTETSSDNTISAGTLKLDFDGSGTFEFNTALAPTQTTEESVTLIKNGSVNGSLDVDVSYKESDGDNNDPEEDVTADQVAENLEVVTLEYGGDTLLTEDQNLSGTPTLYDLENNEHGANESTQNDLINLDDPGTGGKVFTVGFRLKDVGNEFQSDGVSITFDFYLNQNDRQ</sequence>
<proteinExistence type="predicted"/>